<sequence length="452" mass="50499">MQPSRSIHGNYNIVDYSTLAQAGDNSYLYESANSGPGYGMNTDTQNTSNAFGYPEISSTNVELRPTARYYRNDLSDSCMMQTQVSQPMLDTTFRPQYPSSVNSIQNSNFDIDLTSDFTRFRGESIAPWDNRNHGSGVQNLPPGPSLLSTSIVGLNEQFADPMSTRASDSIGHFGMAYHSYDGHEEDRAWPEAWPAQQTRLPTRPSHDSFVQSQNPISTGAPKIWPLSTSEFAFTEEEPQPSKIKNQWLDGSATPILGLPEQSIDYGQPVLGYAGYTGEYSGNLAERSAITSQQPDIATARPHGMIKTNSGTSLQIRKNIASRVAPRCVSMPSNQPHMVHRRSAKDEFLIQKRRAGMSYKDIRLEGGYTEAESTLRGRFRTLTKPKSARVRKPEWSDKDTDLLRQAVHQLAPRGSGSKIPWKKVAEYIVEHGGSYHFGNSTCRKRWDELQNKQ</sequence>
<dbReference type="SMART" id="SM00717">
    <property type="entry name" value="SANT"/>
    <property type="match status" value="1"/>
</dbReference>
<evidence type="ECO:0000256" key="1">
    <source>
        <dbReference type="SAM" id="MobiDB-lite"/>
    </source>
</evidence>
<reference evidence="3 4" key="1">
    <citation type="submission" date="2017-10" db="EMBL/GenBank/DDBJ databases">
        <title>Development of genomic resources for the powdery mildew, Erysiphe pulchra.</title>
        <authorList>
            <person name="Wadl P.A."/>
            <person name="Mack B.M."/>
            <person name="Moore G."/>
            <person name="Beltz S.B."/>
        </authorList>
    </citation>
    <scope>NUCLEOTIDE SEQUENCE [LARGE SCALE GENOMIC DNA]</scope>
    <source>
        <strain evidence="3">Cflorida</strain>
    </source>
</reference>
<organism evidence="3 4">
    <name type="scientific">Erysiphe pulchra</name>
    <dbReference type="NCBI Taxonomy" id="225359"/>
    <lineage>
        <taxon>Eukaryota</taxon>
        <taxon>Fungi</taxon>
        <taxon>Dikarya</taxon>
        <taxon>Ascomycota</taxon>
        <taxon>Pezizomycotina</taxon>
        <taxon>Leotiomycetes</taxon>
        <taxon>Erysiphales</taxon>
        <taxon>Erysiphaceae</taxon>
        <taxon>Erysiphe</taxon>
    </lineage>
</organism>
<keyword evidence="4" id="KW-1185">Reference proteome</keyword>
<feature type="region of interest" description="Disordered" evidence="1">
    <location>
        <begin position="198"/>
        <end position="221"/>
    </location>
</feature>
<gene>
    <name evidence="3" type="ORF">EPUL_001874</name>
</gene>
<proteinExistence type="predicted"/>
<feature type="domain" description="Myb-like" evidence="2">
    <location>
        <begin position="386"/>
        <end position="449"/>
    </location>
</feature>
<dbReference type="AlphaFoldDB" id="A0A2S4PV18"/>
<comment type="caution">
    <text evidence="3">The sequence shown here is derived from an EMBL/GenBank/DDBJ whole genome shotgun (WGS) entry which is preliminary data.</text>
</comment>
<feature type="compositionally biased region" description="Polar residues" evidence="1">
    <location>
        <begin position="208"/>
        <end position="217"/>
    </location>
</feature>
<dbReference type="Proteomes" id="UP000237438">
    <property type="component" value="Unassembled WGS sequence"/>
</dbReference>
<accession>A0A2S4PV18</accession>
<evidence type="ECO:0000313" key="3">
    <source>
        <dbReference type="EMBL" id="POS85844.1"/>
    </source>
</evidence>
<dbReference type="STRING" id="225359.A0A2S4PV18"/>
<dbReference type="InterPro" id="IPR001005">
    <property type="entry name" value="SANT/Myb"/>
</dbReference>
<protein>
    <recommendedName>
        <fullName evidence="2">Myb-like domain-containing protein</fullName>
    </recommendedName>
</protein>
<evidence type="ECO:0000313" key="4">
    <source>
        <dbReference type="Proteomes" id="UP000237438"/>
    </source>
</evidence>
<name>A0A2S4PV18_9PEZI</name>
<dbReference type="OrthoDB" id="3439209at2759"/>
<dbReference type="PROSITE" id="PS50090">
    <property type="entry name" value="MYB_LIKE"/>
    <property type="match status" value="1"/>
</dbReference>
<evidence type="ECO:0000259" key="2">
    <source>
        <dbReference type="PROSITE" id="PS50090"/>
    </source>
</evidence>
<dbReference type="Gene3D" id="1.10.10.60">
    <property type="entry name" value="Homeodomain-like"/>
    <property type="match status" value="1"/>
</dbReference>
<dbReference type="EMBL" id="PEDP01000481">
    <property type="protein sequence ID" value="POS85844.1"/>
    <property type="molecule type" value="Genomic_DNA"/>
</dbReference>